<feature type="domain" description="Nucleotidyl transferase" evidence="1">
    <location>
        <begin position="2"/>
        <end position="278"/>
    </location>
</feature>
<keyword evidence="3" id="KW-0808">Transferase</keyword>
<dbReference type="GO" id="GO:0004475">
    <property type="term" value="F:mannose-1-phosphate guanylyltransferase (GTP) activity"/>
    <property type="evidence" value="ECO:0007669"/>
    <property type="project" value="InterPro"/>
</dbReference>
<evidence type="ECO:0000259" key="1">
    <source>
        <dbReference type="Pfam" id="PF00483"/>
    </source>
</evidence>
<name>A0A2M6WM57_9BACT</name>
<dbReference type="PANTHER" id="PTHR46390:SF1">
    <property type="entry name" value="MANNOSE-1-PHOSPHATE GUANYLYLTRANSFERASE"/>
    <property type="match status" value="1"/>
</dbReference>
<protein>
    <submittedName>
        <fullName evidence="3">Mannose-1-phosphate guanylyltransferase</fullName>
    </submittedName>
</protein>
<feature type="domain" description="MannoseP isomerase/GMP-like beta-helix" evidence="2">
    <location>
        <begin position="294"/>
        <end position="349"/>
    </location>
</feature>
<sequence length="358" mass="40971">MKVVILAGGSGTRLWPLSRQNSPKQVQPFLDDDTMLQKTYARLRRAFAAADVYVTTMRDYAALVREQLPELPPQNIIGEPCRRDTAAAIGLTAVRFYFRNPKEIIATVHADHFIDDEKKYLQVLKRAEDVVKKNPERGALIGVKPTKPETGFGYIKMNGQFFTLAEQKVFSVERFIEKPELAKAQEYISQWQYLWNPGYFIWRVDTLLKQYKISLPEHYRSLARINRALATPREQETIEREFNKIKPIAFDYGILEKADNLLVLPANFVFTDIGNWRTVKDILTSDKEGNVTKGEAVALDSADNLIYNFTKRPIACVGLNNMIVVATEESTLICREDCAQDVKKVVEKLKEAGREEYL</sequence>
<dbReference type="GO" id="GO:0009298">
    <property type="term" value="P:GDP-mannose biosynthetic process"/>
    <property type="evidence" value="ECO:0007669"/>
    <property type="project" value="TreeGrafter"/>
</dbReference>
<dbReference type="SUPFAM" id="SSF53448">
    <property type="entry name" value="Nucleotide-diphospho-sugar transferases"/>
    <property type="match status" value="1"/>
</dbReference>
<dbReference type="SUPFAM" id="SSF159283">
    <property type="entry name" value="Guanosine diphospho-D-mannose pyrophosphorylase/mannose-6-phosphate isomerase linker domain"/>
    <property type="match status" value="1"/>
</dbReference>
<dbReference type="CDD" id="cd02509">
    <property type="entry name" value="GDP-M1P_Guanylyltransferase"/>
    <property type="match status" value="1"/>
</dbReference>
<dbReference type="InterPro" id="IPR049577">
    <property type="entry name" value="GMPP_N"/>
</dbReference>
<dbReference type="Proteomes" id="UP000229335">
    <property type="component" value="Unassembled WGS sequence"/>
</dbReference>
<dbReference type="PANTHER" id="PTHR46390">
    <property type="entry name" value="MANNOSE-1-PHOSPHATE GUANYLYLTRANSFERASE"/>
    <property type="match status" value="1"/>
</dbReference>
<proteinExistence type="predicted"/>
<evidence type="ECO:0000259" key="2">
    <source>
        <dbReference type="Pfam" id="PF22640"/>
    </source>
</evidence>
<dbReference type="EMBL" id="PFAS01000036">
    <property type="protein sequence ID" value="PIT93842.1"/>
    <property type="molecule type" value="Genomic_DNA"/>
</dbReference>
<dbReference type="Gene3D" id="3.90.550.10">
    <property type="entry name" value="Spore Coat Polysaccharide Biosynthesis Protein SpsA, Chain A"/>
    <property type="match status" value="1"/>
</dbReference>
<gene>
    <name evidence="3" type="ORF">COU00_02210</name>
</gene>
<dbReference type="InterPro" id="IPR005835">
    <property type="entry name" value="NTP_transferase_dom"/>
</dbReference>
<organism evidence="3 4">
    <name type="scientific">Candidatus Falkowbacteria bacterium CG10_big_fil_rev_8_21_14_0_10_43_11</name>
    <dbReference type="NCBI Taxonomy" id="1974568"/>
    <lineage>
        <taxon>Bacteria</taxon>
        <taxon>Candidatus Falkowiibacteriota</taxon>
    </lineage>
</organism>
<evidence type="ECO:0000313" key="3">
    <source>
        <dbReference type="EMBL" id="PIT93842.1"/>
    </source>
</evidence>
<keyword evidence="3" id="KW-0548">Nucleotidyltransferase</keyword>
<dbReference type="Pfam" id="PF00483">
    <property type="entry name" value="NTP_transferase"/>
    <property type="match status" value="1"/>
</dbReference>
<dbReference type="AlphaFoldDB" id="A0A2M6WM57"/>
<accession>A0A2M6WM57</accession>
<dbReference type="InterPro" id="IPR029044">
    <property type="entry name" value="Nucleotide-diphossugar_trans"/>
</dbReference>
<dbReference type="Pfam" id="PF22640">
    <property type="entry name" value="ManC_GMP_beta-helix"/>
    <property type="match status" value="1"/>
</dbReference>
<dbReference type="InterPro" id="IPR054566">
    <property type="entry name" value="ManC/GMP-like_b-helix"/>
</dbReference>
<comment type="caution">
    <text evidence="3">The sequence shown here is derived from an EMBL/GenBank/DDBJ whole genome shotgun (WGS) entry which is preliminary data.</text>
</comment>
<dbReference type="InterPro" id="IPR051161">
    <property type="entry name" value="Mannose-6P_isomerase_type2"/>
</dbReference>
<evidence type="ECO:0000313" key="4">
    <source>
        <dbReference type="Proteomes" id="UP000229335"/>
    </source>
</evidence>
<reference evidence="4" key="1">
    <citation type="submission" date="2017-09" db="EMBL/GenBank/DDBJ databases">
        <title>Depth-based differentiation of microbial function through sediment-hosted aquifers and enrichment of novel symbionts in the deep terrestrial subsurface.</title>
        <authorList>
            <person name="Probst A.J."/>
            <person name="Ladd B."/>
            <person name="Jarett J.K."/>
            <person name="Geller-Mcgrath D.E."/>
            <person name="Sieber C.M.K."/>
            <person name="Emerson J.B."/>
            <person name="Anantharaman K."/>
            <person name="Thomas B.C."/>
            <person name="Malmstrom R."/>
            <person name="Stieglmeier M."/>
            <person name="Klingl A."/>
            <person name="Woyke T."/>
            <person name="Ryan C.M."/>
            <person name="Banfield J.F."/>
        </authorList>
    </citation>
    <scope>NUCLEOTIDE SEQUENCE [LARGE SCALE GENOMIC DNA]</scope>
</reference>